<dbReference type="CDD" id="cd06170">
    <property type="entry name" value="LuxR_C_like"/>
    <property type="match status" value="1"/>
</dbReference>
<evidence type="ECO:0000313" key="6">
    <source>
        <dbReference type="Proteomes" id="UP001595445"/>
    </source>
</evidence>
<dbReference type="InterPro" id="IPR016032">
    <property type="entry name" value="Sig_transdc_resp-reg_C-effctor"/>
</dbReference>
<dbReference type="SMART" id="SM00421">
    <property type="entry name" value="HTH_LUXR"/>
    <property type="match status" value="1"/>
</dbReference>
<gene>
    <name evidence="5" type="ORF">ACFOD6_02520</name>
</gene>
<dbReference type="Gene3D" id="3.30.450.80">
    <property type="entry name" value="Transcription factor LuxR-like, autoinducer-binding domain"/>
    <property type="match status" value="1"/>
</dbReference>
<dbReference type="RefSeq" id="WP_197646572.1">
    <property type="nucleotide sequence ID" value="NZ_JAEACP010000019.1"/>
</dbReference>
<protein>
    <submittedName>
        <fullName evidence="5">Autoinducer binding domain-containing protein</fullName>
    </submittedName>
</protein>
<dbReference type="InterPro" id="IPR005143">
    <property type="entry name" value="TF_LuxR_autoind-bd_dom"/>
</dbReference>
<dbReference type="InterPro" id="IPR036388">
    <property type="entry name" value="WH-like_DNA-bd_sf"/>
</dbReference>
<sequence>MLHNILPNIENLEARLGRIVPVGHMLALNIRHLTPEFFQSTYPPDWVNIYTERRYVMFDPIVAWARFSVGSTRWSEIPAGFSRGPGLHILEHASQFGLNYGGVVSSRGPSGSHCLCVLSGAREDRELRAIELQSLAEILNEIVDAVGEHAGLTEVELEALRDLAAGMTHNEIADQRGVSPATIKKRLERAREVLGARNAVHAVAIATRRGLIFPDPTF</sequence>
<name>A0ABV7DS20_9RHOB</name>
<dbReference type="Pfam" id="PF03472">
    <property type="entry name" value="Autoind_bind"/>
    <property type="match status" value="1"/>
</dbReference>
<keyword evidence="6" id="KW-1185">Reference proteome</keyword>
<proteinExistence type="predicted"/>
<dbReference type="Pfam" id="PF00196">
    <property type="entry name" value="GerE"/>
    <property type="match status" value="1"/>
</dbReference>
<keyword evidence="2" id="KW-0238">DNA-binding</keyword>
<dbReference type="EMBL" id="JBHRSM010000004">
    <property type="protein sequence ID" value="MFC3084914.1"/>
    <property type="molecule type" value="Genomic_DNA"/>
</dbReference>
<evidence type="ECO:0000256" key="1">
    <source>
        <dbReference type="ARBA" id="ARBA00023015"/>
    </source>
</evidence>
<dbReference type="SUPFAM" id="SSF46894">
    <property type="entry name" value="C-terminal effector domain of the bipartite response regulators"/>
    <property type="match status" value="1"/>
</dbReference>
<dbReference type="SUPFAM" id="SSF75516">
    <property type="entry name" value="Pheromone-binding domain of LuxR-like quorum-sensing transcription factors"/>
    <property type="match status" value="1"/>
</dbReference>
<accession>A0ABV7DS20</accession>
<comment type="caution">
    <text evidence="5">The sequence shown here is derived from an EMBL/GenBank/DDBJ whole genome shotgun (WGS) entry which is preliminary data.</text>
</comment>
<reference evidence="6" key="1">
    <citation type="journal article" date="2019" name="Int. J. Syst. Evol. Microbiol.">
        <title>The Global Catalogue of Microorganisms (GCM) 10K type strain sequencing project: providing services to taxonomists for standard genome sequencing and annotation.</title>
        <authorList>
            <consortium name="The Broad Institute Genomics Platform"/>
            <consortium name="The Broad Institute Genome Sequencing Center for Infectious Disease"/>
            <person name="Wu L."/>
            <person name="Ma J."/>
        </authorList>
    </citation>
    <scope>NUCLEOTIDE SEQUENCE [LARGE SCALE GENOMIC DNA]</scope>
    <source>
        <strain evidence="6">KCTC 62102</strain>
    </source>
</reference>
<organism evidence="5 6">
    <name type="scientific">Tabrizicola soli</name>
    <dbReference type="NCBI Taxonomy" id="2185115"/>
    <lineage>
        <taxon>Bacteria</taxon>
        <taxon>Pseudomonadati</taxon>
        <taxon>Pseudomonadota</taxon>
        <taxon>Alphaproteobacteria</taxon>
        <taxon>Rhodobacterales</taxon>
        <taxon>Paracoccaceae</taxon>
        <taxon>Tabrizicola</taxon>
    </lineage>
</organism>
<feature type="domain" description="HTH luxR-type" evidence="4">
    <location>
        <begin position="149"/>
        <end position="206"/>
    </location>
</feature>
<evidence type="ECO:0000256" key="3">
    <source>
        <dbReference type="ARBA" id="ARBA00023163"/>
    </source>
</evidence>
<keyword evidence="3" id="KW-0804">Transcription</keyword>
<evidence type="ECO:0000313" key="5">
    <source>
        <dbReference type="EMBL" id="MFC3084914.1"/>
    </source>
</evidence>
<dbReference type="InterPro" id="IPR036693">
    <property type="entry name" value="TF_LuxR_autoind-bd_dom_sf"/>
</dbReference>
<evidence type="ECO:0000259" key="4">
    <source>
        <dbReference type="SMART" id="SM00421"/>
    </source>
</evidence>
<evidence type="ECO:0000256" key="2">
    <source>
        <dbReference type="ARBA" id="ARBA00023125"/>
    </source>
</evidence>
<dbReference type="PANTHER" id="PTHR44688:SF16">
    <property type="entry name" value="DNA-BINDING TRANSCRIPTIONAL ACTIVATOR DEVR_DOSR"/>
    <property type="match status" value="1"/>
</dbReference>
<keyword evidence="1" id="KW-0805">Transcription regulation</keyword>
<dbReference type="PANTHER" id="PTHR44688">
    <property type="entry name" value="DNA-BINDING TRANSCRIPTIONAL ACTIVATOR DEVR_DOSR"/>
    <property type="match status" value="1"/>
</dbReference>
<dbReference type="Gene3D" id="1.10.10.10">
    <property type="entry name" value="Winged helix-like DNA-binding domain superfamily/Winged helix DNA-binding domain"/>
    <property type="match status" value="1"/>
</dbReference>
<dbReference type="Proteomes" id="UP001595445">
    <property type="component" value="Unassembled WGS sequence"/>
</dbReference>
<dbReference type="InterPro" id="IPR000792">
    <property type="entry name" value="Tscrpt_reg_LuxR_C"/>
</dbReference>